<dbReference type="EMBL" id="CP090978">
    <property type="protein sequence ID" value="UJF31570.1"/>
    <property type="molecule type" value="Genomic_DNA"/>
</dbReference>
<protein>
    <submittedName>
        <fullName evidence="1">Uncharacterized protein</fullName>
    </submittedName>
</protein>
<reference evidence="1 2" key="1">
    <citation type="journal article" date="2024" name="Int. J. Syst. Evol. Microbiol.">
        <title>Paenibacillus hexagrammi sp. nov., a novel bacterium isolated from the gut content of Hexagrammos agrammus.</title>
        <authorList>
            <person name="Jung H.K."/>
            <person name="Kim D.G."/>
            <person name="Zin H."/>
            <person name="Park J."/>
            <person name="Jung H."/>
            <person name="Kim Y.O."/>
            <person name="Kong H.J."/>
            <person name="Kim J.W."/>
            <person name="Kim Y.S."/>
        </authorList>
    </citation>
    <scope>NUCLEOTIDE SEQUENCE [LARGE SCALE GENOMIC DNA]</scope>
    <source>
        <strain evidence="1 2">YPD9-1</strain>
    </source>
</reference>
<dbReference type="Proteomes" id="UP001649230">
    <property type="component" value="Chromosome"/>
</dbReference>
<organism evidence="1 2">
    <name type="scientific">Paenibacillus hexagrammi</name>
    <dbReference type="NCBI Taxonomy" id="2908839"/>
    <lineage>
        <taxon>Bacteria</taxon>
        <taxon>Bacillati</taxon>
        <taxon>Bacillota</taxon>
        <taxon>Bacilli</taxon>
        <taxon>Bacillales</taxon>
        <taxon>Paenibacillaceae</taxon>
        <taxon>Paenibacillus</taxon>
    </lineage>
</organism>
<dbReference type="RefSeq" id="WP_235117916.1">
    <property type="nucleotide sequence ID" value="NZ_CP090978.1"/>
</dbReference>
<evidence type="ECO:0000313" key="2">
    <source>
        <dbReference type="Proteomes" id="UP001649230"/>
    </source>
</evidence>
<sequence length="593" mass="65232">MNKKQKPFSKKEKAVAAVVTTALVSAPFFLSSSFDMNVRAQDSVGTTRYPVDKLTTMVMPTTGSFITLDLNAVYGPAQSTFFVTNIEGEAASVISSYAEQGILKIYPNEAGSTTFYVEFKQDGLYYEDEFTVITDATLSPSDSFHRFDITDVLRHVINLPDDPASGETVKQLLSDLAPVRTSGIAPDNQPPYLISEESPQMELHTDESTALPQLAALFGDADEDEIEVTLLPQSYEHIELTQDEVSGEWSVKGISAGVEMIRLVARDGRGGILETQLQVTVQGSPQANQKPLLVGIQPVVKHFTDYPAADGGVMILSNGAEIDLTHLFSDPDGDTLHYQFVADYMATSSDIVSRTYDLDATSPVLSWETWPDQVQAIKKLIAYDDAHPSEPVELDVYIDQGDEGPFSNEMDMYESNSAGTSSYIFHTHYQFGSDMEVYADDISTKSGSSVTASVYDEEHIKLDAIGSAGSTPTEFTFYSHLRETGYVLYQDDVKVNLISPNDTPNPDDHLPAISLARLYPNYWNYLGNLFPSDQNDPDNYITLNPHVPITFETGDAFTMHPDGSGIQTVFTIDPDKGTDDSGSRVFIIPFIKE</sequence>
<accession>A0ABY3SER9</accession>
<proteinExistence type="predicted"/>
<gene>
    <name evidence="1" type="ORF">L0M14_17340</name>
</gene>
<name>A0ABY3SER9_9BACL</name>
<evidence type="ECO:0000313" key="1">
    <source>
        <dbReference type="EMBL" id="UJF31570.1"/>
    </source>
</evidence>
<keyword evidence="2" id="KW-1185">Reference proteome</keyword>